<protein>
    <recommendedName>
        <fullName evidence="2">Oxidant-induced cell-cycle arrest protein 5</fullName>
    </recommendedName>
</protein>
<dbReference type="GeneID" id="5231430"/>
<feature type="compositionally biased region" description="Polar residues" evidence="4">
    <location>
        <begin position="727"/>
        <end position="737"/>
    </location>
</feature>
<dbReference type="Gene3D" id="2.30.29.30">
    <property type="entry name" value="Pleckstrin-homology domain (PH domain)/Phosphotyrosine-binding domain (PTB)"/>
    <property type="match status" value="1"/>
</dbReference>
<dbReference type="Pfam" id="PF02893">
    <property type="entry name" value="GRAM"/>
    <property type="match status" value="1"/>
</dbReference>
<dbReference type="GO" id="GO:0005737">
    <property type="term" value="C:cytoplasm"/>
    <property type="evidence" value="ECO:0007669"/>
    <property type="project" value="EnsemblFungi"/>
</dbReference>
<dbReference type="eggNOG" id="KOG4347">
    <property type="taxonomic scope" value="Eukaryota"/>
</dbReference>
<dbReference type="SMART" id="SM00164">
    <property type="entry name" value="TBC"/>
    <property type="match status" value="1"/>
</dbReference>
<evidence type="ECO:0000259" key="5">
    <source>
        <dbReference type="PROSITE" id="PS50086"/>
    </source>
</evidence>
<organism evidence="6 7">
    <name type="scientific">Lodderomyces elongisporus (strain ATCC 11503 / CBS 2605 / JCM 1781 / NBRC 1676 / NRRL YB-4239)</name>
    <name type="common">Yeast</name>
    <name type="synonym">Saccharomyces elongisporus</name>
    <dbReference type="NCBI Taxonomy" id="379508"/>
    <lineage>
        <taxon>Eukaryota</taxon>
        <taxon>Fungi</taxon>
        <taxon>Dikarya</taxon>
        <taxon>Ascomycota</taxon>
        <taxon>Saccharomycotina</taxon>
        <taxon>Pichiomycetes</taxon>
        <taxon>Debaryomycetaceae</taxon>
        <taxon>Candida/Lodderomyces clade</taxon>
        <taxon>Lodderomyces</taxon>
    </lineage>
</organism>
<accession>A5E4Q6</accession>
<dbReference type="InterPro" id="IPR035969">
    <property type="entry name" value="Rab-GAP_TBC_sf"/>
</dbReference>
<feature type="compositionally biased region" description="Basic and acidic residues" evidence="4">
    <location>
        <begin position="908"/>
        <end position="921"/>
    </location>
</feature>
<dbReference type="Gene3D" id="1.10.472.80">
    <property type="entry name" value="Ypt/Rab-GAP domain of gyp1p, domain 3"/>
    <property type="match status" value="1"/>
</dbReference>
<dbReference type="InterPro" id="IPR011992">
    <property type="entry name" value="EF-hand-dom_pair"/>
</dbReference>
<feature type="domain" description="Rab-GAP TBC" evidence="5">
    <location>
        <begin position="262"/>
        <end position="450"/>
    </location>
</feature>
<feature type="compositionally biased region" description="Low complexity" evidence="4">
    <location>
        <begin position="868"/>
        <end position="893"/>
    </location>
</feature>
<evidence type="ECO:0000256" key="3">
    <source>
        <dbReference type="ARBA" id="ARBA00022468"/>
    </source>
</evidence>
<dbReference type="InterPro" id="IPR050302">
    <property type="entry name" value="Rab_GAP_TBC_domain"/>
</dbReference>
<feature type="region of interest" description="Disordered" evidence="4">
    <location>
        <begin position="716"/>
        <end position="739"/>
    </location>
</feature>
<dbReference type="Gene3D" id="1.10.8.270">
    <property type="entry name" value="putative rabgap domain of human tbc1 domain family member 14 like domains"/>
    <property type="match status" value="1"/>
</dbReference>
<dbReference type="Pfam" id="PF00566">
    <property type="entry name" value="RabGAP-TBC"/>
    <property type="match status" value="1"/>
</dbReference>
<dbReference type="SUPFAM" id="SSF47473">
    <property type="entry name" value="EF-hand"/>
    <property type="match status" value="1"/>
</dbReference>
<feature type="compositionally biased region" description="Low complexity" evidence="4">
    <location>
        <begin position="935"/>
        <end position="948"/>
    </location>
</feature>
<evidence type="ECO:0000256" key="4">
    <source>
        <dbReference type="SAM" id="MobiDB-lite"/>
    </source>
</evidence>
<evidence type="ECO:0000256" key="2">
    <source>
        <dbReference type="ARBA" id="ARBA00019144"/>
    </source>
</evidence>
<dbReference type="GO" id="GO:0043332">
    <property type="term" value="C:mating projection tip"/>
    <property type="evidence" value="ECO:0007669"/>
    <property type="project" value="EnsemblFungi"/>
</dbReference>
<dbReference type="InterPro" id="IPR000195">
    <property type="entry name" value="Rab-GAP-TBC_dom"/>
</dbReference>
<dbReference type="Proteomes" id="UP000001996">
    <property type="component" value="Unassembled WGS sequence"/>
</dbReference>
<name>A5E4Q6_LODEL</name>
<gene>
    <name evidence="6" type="ORF">LELG_04595</name>
</gene>
<dbReference type="PANTHER" id="PTHR47219:SF20">
    <property type="entry name" value="TBC1 DOMAIN FAMILY MEMBER 2B"/>
    <property type="match status" value="1"/>
</dbReference>
<dbReference type="FunCoup" id="A5E4Q6">
    <property type="interactions" value="12"/>
</dbReference>
<evidence type="ECO:0000256" key="1">
    <source>
        <dbReference type="ARBA" id="ARBA00005521"/>
    </source>
</evidence>
<dbReference type="HOGENOM" id="CLU_003538_0_1_1"/>
<keyword evidence="3" id="KW-0343">GTPase activation</keyword>
<dbReference type="FunFam" id="1.10.8.270:FF:000015">
    <property type="entry name" value="GTPase activating protein (Gyp2)"/>
    <property type="match status" value="1"/>
</dbReference>
<dbReference type="VEuPathDB" id="FungiDB:LELG_04595"/>
<feature type="region of interest" description="Disordered" evidence="4">
    <location>
        <begin position="863"/>
        <end position="966"/>
    </location>
</feature>
<keyword evidence="7" id="KW-1185">Reference proteome</keyword>
<dbReference type="Gene3D" id="1.10.238.10">
    <property type="entry name" value="EF-hand"/>
    <property type="match status" value="1"/>
</dbReference>
<dbReference type="EMBL" id="CH981529">
    <property type="protein sequence ID" value="EDK46414.1"/>
    <property type="molecule type" value="Genomic_DNA"/>
</dbReference>
<evidence type="ECO:0000313" key="7">
    <source>
        <dbReference type="Proteomes" id="UP000001996"/>
    </source>
</evidence>
<dbReference type="KEGG" id="lel:PVL30_004315"/>
<dbReference type="AlphaFoldDB" id="A5E4Q6"/>
<dbReference type="InterPro" id="IPR011993">
    <property type="entry name" value="PH-like_dom_sf"/>
</dbReference>
<evidence type="ECO:0000313" key="6">
    <source>
        <dbReference type="EMBL" id="EDK46414.1"/>
    </source>
</evidence>
<dbReference type="OrthoDB" id="17687at2759"/>
<dbReference type="InParanoid" id="A5E4Q6"/>
<reference evidence="6 7" key="1">
    <citation type="journal article" date="2009" name="Nature">
        <title>Evolution of pathogenicity and sexual reproduction in eight Candida genomes.</title>
        <authorList>
            <person name="Butler G."/>
            <person name="Rasmussen M.D."/>
            <person name="Lin M.F."/>
            <person name="Santos M.A."/>
            <person name="Sakthikumar S."/>
            <person name="Munro C.A."/>
            <person name="Rheinbay E."/>
            <person name="Grabherr M."/>
            <person name="Forche A."/>
            <person name="Reedy J.L."/>
            <person name="Agrafioti I."/>
            <person name="Arnaud M.B."/>
            <person name="Bates S."/>
            <person name="Brown A.J."/>
            <person name="Brunke S."/>
            <person name="Costanzo M.C."/>
            <person name="Fitzpatrick D.A."/>
            <person name="de Groot P.W."/>
            <person name="Harris D."/>
            <person name="Hoyer L.L."/>
            <person name="Hube B."/>
            <person name="Klis F.M."/>
            <person name="Kodira C."/>
            <person name="Lennard N."/>
            <person name="Logue M.E."/>
            <person name="Martin R."/>
            <person name="Neiman A.M."/>
            <person name="Nikolaou E."/>
            <person name="Quail M.A."/>
            <person name="Quinn J."/>
            <person name="Santos M.C."/>
            <person name="Schmitzberger F.F."/>
            <person name="Sherlock G."/>
            <person name="Shah P."/>
            <person name="Silverstein K.A."/>
            <person name="Skrzypek M.S."/>
            <person name="Soll D."/>
            <person name="Staggs R."/>
            <person name="Stansfield I."/>
            <person name="Stumpf M.P."/>
            <person name="Sudbery P.E."/>
            <person name="Srikantha T."/>
            <person name="Zeng Q."/>
            <person name="Berman J."/>
            <person name="Berriman M."/>
            <person name="Heitman J."/>
            <person name="Gow N.A."/>
            <person name="Lorenz M.C."/>
            <person name="Birren B.W."/>
            <person name="Kellis M."/>
            <person name="Cuomo C.A."/>
        </authorList>
    </citation>
    <scope>NUCLEOTIDE SEQUENCE [LARGE SCALE GENOMIC DNA]</scope>
    <source>
        <strain evidence="7">ATCC 11503 / BCRC 21390 / CBS 2605 / JCM 1781 / NBRC 1676 / NRRL YB-4239</strain>
    </source>
</reference>
<dbReference type="PROSITE" id="PS50086">
    <property type="entry name" value="TBC_RABGAP"/>
    <property type="match status" value="1"/>
</dbReference>
<dbReference type="OMA" id="ETESHME"/>
<dbReference type="SUPFAM" id="SSF47923">
    <property type="entry name" value="Ypt/Rab-GAP domain of gyp1p"/>
    <property type="match status" value="2"/>
</dbReference>
<dbReference type="GO" id="GO:0005096">
    <property type="term" value="F:GTPase activator activity"/>
    <property type="evidence" value="ECO:0007669"/>
    <property type="project" value="UniProtKB-KW"/>
</dbReference>
<dbReference type="STRING" id="379508.A5E4Q6"/>
<dbReference type="PANTHER" id="PTHR47219">
    <property type="entry name" value="RAB GTPASE-ACTIVATING PROTEIN 1-LIKE"/>
    <property type="match status" value="1"/>
</dbReference>
<dbReference type="InterPro" id="IPR004182">
    <property type="entry name" value="GRAM"/>
</dbReference>
<sequence>MAFFGVLKDRAFNVLNQVISENKHGSENLSKEQKFCQKFNIPDDERVIIEADVILEVSSFQPDDEAIAAARAKGGNLGSASKSSRRKITSHTRSQGTLYLTQHFLLYADSRDSRHCSFSLQLSIVKKLERETSAYDNRLLISLSTTSRLLLRISFDGLRSDNERFASDLSMALKNNHPNIKKLAKFVQASYSEYLLSKNHMSSTKIEHVPPGGLGLVFKFPGNPKESRDKTKLKFWFDLFIENGRNLSLIKTEMFYKLIRVGLPNRMRGEIWELCCGSMYLRLENENFYEKILESNSGKSSFAIEEIEKDLNRSLPEYAAYQSEEGIGRLRRVLTAYLWKNPEIGYCQAMNIVVAALLIYMSEEQAFWCLNVLCDRLVPGYYSKTMYGTLLDQKVFESLVQKTMPMLWDHIVKNDIQVSVVTLPWFLSLYLSSMPLVYAFRILDIFFMQGPRTLFQVALAVFKINGEALLKSEDDASFISIIKLYFGSLDTSAHPSSPQLKYRNITKFQELLAVAFREFSVVDEEMINTHRNRHRGTIYQNISTFVKRTEIRNLPKTPNISLENLDLLYDRFYSLVEQSRITEGSGSSTIDFKAFQDLMSDLCDWVGFQDEKHEQIEQSFLHRLFQKWDLENNEVLTFKNLVMGINSLVEPDLMTSMSNFFALYQDQHGKLGNDGILKLSEDLLYITNPWKLGAYVDGITQQIIQREVAAAVIREQEERKKNEDSENSSVDADNQPQVHIDEERFLGQQTERYLQSASMFIKRAFEYAQPNEEELLIEDLKLSSDISHNAALDPSHPVFLNLPTFRMVILADETYELLFTNTLRESIHLDKPLSNTSNPIRNLRDMFDGLLNDGVRVANRVRQRMDSKASQASGSGASSSNSSARSTKASNATGPSAQDAEDEEDEEDFRKVVIDEKDKDFLLSSESATGPELPSSSQAMQSSTSNTSDGEAKPKKSTNELNLIEF</sequence>
<dbReference type="GO" id="GO:0031267">
    <property type="term" value="F:small GTPase binding"/>
    <property type="evidence" value="ECO:0007669"/>
    <property type="project" value="TreeGrafter"/>
</dbReference>
<comment type="similarity">
    <text evidence="1">Belongs to the OCA5 family.</text>
</comment>
<proteinExistence type="inferred from homology"/>